<keyword evidence="3" id="KW-0605">Phycobilisome</keyword>
<comment type="similarity">
    <text evidence="1">Belongs to the CpcE/RpcE/PecE family.</text>
</comment>
<dbReference type="Proteomes" id="UP000029738">
    <property type="component" value="Unassembled WGS sequence"/>
</dbReference>
<evidence type="ECO:0000256" key="3">
    <source>
        <dbReference type="ARBA" id="ARBA00022738"/>
    </source>
</evidence>
<keyword evidence="6" id="KW-1185">Reference proteome</keyword>
<keyword evidence="2" id="KW-0042">Antenna complex</keyword>
<evidence type="ECO:0000256" key="1">
    <source>
        <dbReference type="ARBA" id="ARBA00009299"/>
    </source>
</evidence>
<evidence type="ECO:0008006" key="7">
    <source>
        <dbReference type="Google" id="ProtNLM"/>
    </source>
</evidence>
<dbReference type="SUPFAM" id="SSF48371">
    <property type="entry name" value="ARM repeat"/>
    <property type="match status" value="1"/>
</dbReference>
<reference evidence="5" key="2">
    <citation type="submission" date="2019-11" db="EMBL/GenBank/DDBJ databases">
        <title>Improved Assembly of Tolypothrix boutellei genome.</title>
        <authorList>
            <person name="Sarangi A.N."/>
            <person name="Mukherjee M."/>
            <person name="Ghosh S."/>
            <person name="Singh D."/>
            <person name="Das A."/>
            <person name="Kant S."/>
            <person name="Prusty A."/>
            <person name="Tripathy S."/>
        </authorList>
    </citation>
    <scope>NUCLEOTIDE SEQUENCE</scope>
    <source>
        <strain evidence="5">VB521301</strain>
    </source>
</reference>
<evidence type="ECO:0000313" key="5">
    <source>
        <dbReference type="EMBL" id="KAF3890355.1"/>
    </source>
</evidence>
<evidence type="ECO:0000313" key="6">
    <source>
        <dbReference type="Proteomes" id="UP000029738"/>
    </source>
</evidence>
<reference evidence="5" key="1">
    <citation type="journal article" date="2015" name="Genome Announc.">
        <title>Draft Genome Sequence of Tolypothrix boutellei Strain VB521301.</title>
        <authorList>
            <person name="Chandrababunaidu M.M."/>
            <person name="Singh D."/>
            <person name="Sen D."/>
            <person name="Bhan S."/>
            <person name="Das S."/>
            <person name="Gupta A."/>
            <person name="Adhikary S.P."/>
            <person name="Tripathy S."/>
        </authorList>
    </citation>
    <scope>NUCLEOTIDE SEQUENCE</scope>
    <source>
        <strain evidence="5">VB521301</strain>
    </source>
</reference>
<dbReference type="EMBL" id="JHEG04000001">
    <property type="protein sequence ID" value="KAF3890355.1"/>
    <property type="molecule type" value="Genomic_DNA"/>
</dbReference>
<dbReference type="InterPro" id="IPR011989">
    <property type="entry name" value="ARM-like"/>
</dbReference>
<sequence length="633" mass="73418">MDKKLIEEAANKNTSGDRLQELAAMDTNLAAIVAQNPNAPPQVLAQLYYNFHPDIRKTLAQNPNTPIHILWNLALEFPEDFLSNPILEILFLENPNFVKDIPIETLVTLLKYEQIPSFLFDFASKQNNRKIALSMLMNPKTSLYYLVNLFEIFDEPSHSYYQHSWRENEYYDAWDILLNIDFHVNWEQELKHGWQEEVLKYIISTRYTDTSYKQFLTKIFKSEIDILFQNTVKDSPEDLTYKNVYRVVLEKFFRFPEQGKKRKILAIEEKLSLARTTTDINTLTQLLTEEDKHFKIKTAMLENPYLPEEILSKILDNLIKRRDCINLITSYPEREVFKRAKIPSQFLEKMAQKKNDEWQLFVATHPNTPIYILEKLAQSSNKGIVANVAKNPSTPKNILSKLANDDWEIECSVAKNPNAPEKILRDLAQQNSYFVNLSLVGNPNLPTSVFDMLAENSSNDFSLARNPSTPTELLKKIALRGNNDHCTLILLVQHRNVNVEILEILAKSTDSEVRLNVAREATTPLHILERLAEDSDDKVRYAILMNPNLTKEDFLRLIDKIYHKESYSLGYLLALLDTNVSPSFLQKNAESLVWIERYIIALHPQTPRKTLQHLAKDANRYIRAAALERCQTF</sequence>
<dbReference type="RefSeq" id="WP_038081030.1">
    <property type="nucleotide sequence ID" value="NZ_JHEG04000001.1"/>
</dbReference>
<dbReference type="GO" id="GO:0016829">
    <property type="term" value="F:lyase activity"/>
    <property type="evidence" value="ECO:0007669"/>
    <property type="project" value="UniProtKB-KW"/>
</dbReference>
<keyword evidence="4" id="KW-0456">Lyase</keyword>
<dbReference type="Gene3D" id="1.25.10.10">
    <property type="entry name" value="Leucine-rich Repeat Variant"/>
    <property type="match status" value="1"/>
</dbReference>
<organism evidence="5 6">
    <name type="scientific">Tolypothrix bouteillei VB521301</name>
    <dbReference type="NCBI Taxonomy" id="1479485"/>
    <lineage>
        <taxon>Bacteria</taxon>
        <taxon>Bacillati</taxon>
        <taxon>Cyanobacteriota</taxon>
        <taxon>Cyanophyceae</taxon>
        <taxon>Nostocales</taxon>
        <taxon>Tolypothrichaceae</taxon>
        <taxon>Tolypothrix</taxon>
    </lineage>
</organism>
<name>A0A8S9TDG3_9CYAN</name>
<gene>
    <name evidence="5" type="ORF">DA73_0400036590</name>
</gene>
<evidence type="ECO:0000256" key="4">
    <source>
        <dbReference type="ARBA" id="ARBA00023239"/>
    </source>
</evidence>
<evidence type="ECO:0000256" key="2">
    <source>
        <dbReference type="ARBA" id="ARBA00022549"/>
    </source>
</evidence>
<proteinExistence type="inferred from homology"/>
<dbReference type="InterPro" id="IPR016024">
    <property type="entry name" value="ARM-type_fold"/>
</dbReference>
<dbReference type="AlphaFoldDB" id="A0A8S9TDG3"/>
<comment type="caution">
    <text evidence="5">The sequence shown here is derived from an EMBL/GenBank/DDBJ whole genome shotgun (WGS) entry which is preliminary data.</text>
</comment>
<protein>
    <recommendedName>
        <fullName evidence="7">Leucine rich repeat variant</fullName>
    </recommendedName>
</protein>
<dbReference type="GO" id="GO:0030089">
    <property type="term" value="C:phycobilisome"/>
    <property type="evidence" value="ECO:0007669"/>
    <property type="project" value="UniProtKB-KW"/>
</dbReference>
<accession>A0A8S9TDG3</accession>